<protein>
    <submittedName>
        <fullName evidence="1">Uncharacterized protein</fullName>
    </submittedName>
</protein>
<accession>A0A3M7QIQ6</accession>
<dbReference type="EMBL" id="REGN01006100">
    <property type="protein sequence ID" value="RNA10845.1"/>
    <property type="molecule type" value="Genomic_DNA"/>
</dbReference>
<evidence type="ECO:0000313" key="1">
    <source>
        <dbReference type="EMBL" id="RNA10845.1"/>
    </source>
</evidence>
<comment type="caution">
    <text evidence="1">The sequence shown here is derived from an EMBL/GenBank/DDBJ whole genome shotgun (WGS) entry which is preliminary data.</text>
</comment>
<keyword evidence="2" id="KW-1185">Reference proteome</keyword>
<evidence type="ECO:0000313" key="2">
    <source>
        <dbReference type="Proteomes" id="UP000276133"/>
    </source>
</evidence>
<proteinExistence type="predicted"/>
<name>A0A3M7QIQ6_BRAPC</name>
<sequence>MLASIPCFRIYIPFHHPKGSKTGLLQFSNTFWCQILLPNASLPNFTSFGVGFGPLHIGSASHSFSPSFPTHLLVLKTNTRGQFRAAIALFSTPFWENFEKSYIEYLLEFEIWHGRVSPGLQAFALSSIFSIFKYLWIVSKLFSISALAVVQNSTKLSTAFCNNILNLLFNLLDLIGYAVKTHAAFEFNNFKLSIISAAVMLSSGSDSSQFGVVVS</sequence>
<gene>
    <name evidence="1" type="ORF">BpHYR1_014618</name>
</gene>
<dbReference type="Proteomes" id="UP000276133">
    <property type="component" value="Unassembled WGS sequence"/>
</dbReference>
<organism evidence="1 2">
    <name type="scientific">Brachionus plicatilis</name>
    <name type="common">Marine rotifer</name>
    <name type="synonym">Brachionus muelleri</name>
    <dbReference type="NCBI Taxonomy" id="10195"/>
    <lineage>
        <taxon>Eukaryota</taxon>
        <taxon>Metazoa</taxon>
        <taxon>Spiralia</taxon>
        <taxon>Gnathifera</taxon>
        <taxon>Rotifera</taxon>
        <taxon>Eurotatoria</taxon>
        <taxon>Monogononta</taxon>
        <taxon>Pseudotrocha</taxon>
        <taxon>Ploima</taxon>
        <taxon>Brachionidae</taxon>
        <taxon>Brachionus</taxon>
    </lineage>
</organism>
<dbReference type="AlphaFoldDB" id="A0A3M7QIQ6"/>
<reference evidence="1 2" key="1">
    <citation type="journal article" date="2018" name="Sci. Rep.">
        <title>Genomic signatures of local adaptation to the degree of environmental predictability in rotifers.</title>
        <authorList>
            <person name="Franch-Gras L."/>
            <person name="Hahn C."/>
            <person name="Garcia-Roger E.M."/>
            <person name="Carmona M.J."/>
            <person name="Serra M."/>
            <person name="Gomez A."/>
        </authorList>
    </citation>
    <scope>NUCLEOTIDE SEQUENCE [LARGE SCALE GENOMIC DNA]</scope>
    <source>
        <strain evidence="1">HYR1</strain>
    </source>
</reference>